<organism evidence="1 2">
    <name type="scientific">Liparis tanakae</name>
    <name type="common">Tanaka's snailfish</name>
    <dbReference type="NCBI Taxonomy" id="230148"/>
    <lineage>
        <taxon>Eukaryota</taxon>
        <taxon>Metazoa</taxon>
        <taxon>Chordata</taxon>
        <taxon>Craniata</taxon>
        <taxon>Vertebrata</taxon>
        <taxon>Euteleostomi</taxon>
        <taxon>Actinopterygii</taxon>
        <taxon>Neopterygii</taxon>
        <taxon>Teleostei</taxon>
        <taxon>Neoteleostei</taxon>
        <taxon>Acanthomorphata</taxon>
        <taxon>Eupercaria</taxon>
        <taxon>Perciformes</taxon>
        <taxon>Cottioidei</taxon>
        <taxon>Cottales</taxon>
        <taxon>Liparidae</taxon>
        <taxon>Liparis</taxon>
    </lineage>
</organism>
<protein>
    <submittedName>
        <fullName evidence="1">Uncharacterized protein</fullName>
    </submittedName>
</protein>
<comment type="caution">
    <text evidence="1">The sequence shown here is derived from an EMBL/GenBank/DDBJ whole genome shotgun (WGS) entry which is preliminary data.</text>
</comment>
<dbReference type="Proteomes" id="UP000314294">
    <property type="component" value="Unassembled WGS sequence"/>
</dbReference>
<keyword evidence="2" id="KW-1185">Reference proteome</keyword>
<name>A0A4Z2H8W5_9TELE</name>
<sequence>MEDEKEGVLLQVCLNWVFNGAAVSRTLADLNKSDVLPFGSTRTLDVVCGAELLTPRCPCGLLSIEGVLVRRCRVSLFSGAGVVFRLLPDIVLSDLPDPLFLLDLLCRGSSNHSKICLTLAQGWFFSPIAMRTGSRTNRAASSSVPVGMVADTSRVWCSSGTSSKTSSTCCWKPIFNIVSTYRIHYKYRWLQNFLHFNV</sequence>
<proteinExistence type="predicted"/>
<evidence type="ECO:0000313" key="1">
    <source>
        <dbReference type="EMBL" id="TNN62051.1"/>
    </source>
</evidence>
<accession>A0A4Z2H8W5</accession>
<dbReference type="AlphaFoldDB" id="A0A4Z2H8W5"/>
<evidence type="ECO:0000313" key="2">
    <source>
        <dbReference type="Proteomes" id="UP000314294"/>
    </source>
</evidence>
<gene>
    <name evidence="1" type="ORF">EYF80_027722</name>
</gene>
<reference evidence="1 2" key="1">
    <citation type="submission" date="2019-03" db="EMBL/GenBank/DDBJ databases">
        <title>First draft genome of Liparis tanakae, snailfish: a comprehensive survey of snailfish specific genes.</title>
        <authorList>
            <person name="Kim W."/>
            <person name="Song I."/>
            <person name="Jeong J.-H."/>
            <person name="Kim D."/>
            <person name="Kim S."/>
            <person name="Ryu S."/>
            <person name="Song J.Y."/>
            <person name="Lee S.K."/>
        </authorList>
    </citation>
    <scope>NUCLEOTIDE SEQUENCE [LARGE SCALE GENOMIC DNA]</scope>
    <source>
        <tissue evidence="1">Muscle</tissue>
    </source>
</reference>
<dbReference type="EMBL" id="SRLO01000302">
    <property type="protein sequence ID" value="TNN62051.1"/>
    <property type="molecule type" value="Genomic_DNA"/>
</dbReference>